<feature type="non-terminal residue" evidence="1">
    <location>
        <position position="1"/>
    </location>
</feature>
<evidence type="ECO:0008006" key="3">
    <source>
        <dbReference type="Google" id="ProtNLM"/>
    </source>
</evidence>
<dbReference type="InterPro" id="IPR002816">
    <property type="entry name" value="TraB/PrgY/GumN_fam"/>
</dbReference>
<organism evidence="1 2">
    <name type="scientific">Brassica napus</name>
    <name type="common">Rape</name>
    <dbReference type="NCBI Taxonomy" id="3708"/>
    <lineage>
        <taxon>Eukaryota</taxon>
        <taxon>Viridiplantae</taxon>
        <taxon>Streptophyta</taxon>
        <taxon>Embryophyta</taxon>
        <taxon>Tracheophyta</taxon>
        <taxon>Spermatophyta</taxon>
        <taxon>Magnoliopsida</taxon>
        <taxon>eudicotyledons</taxon>
        <taxon>Gunneridae</taxon>
        <taxon>Pentapetalae</taxon>
        <taxon>rosids</taxon>
        <taxon>malvids</taxon>
        <taxon>Brassicales</taxon>
        <taxon>Brassicaceae</taxon>
        <taxon>Brassiceae</taxon>
        <taxon>Brassica</taxon>
    </lineage>
</organism>
<dbReference type="Proteomes" id="UP000824890">
    <property type="component" value="Unassembled WGS sequence"/>
</dbReference>
<sequence length="101" mass="11392">TPLVFQAFFLPSPKEHKKTLRPMNDVDILTLVIQEMSKEFPSLMDTLVHERDKYMACMLSRVASEHSSIVAVVGRGHLQGIIKNWNQPIKISSQSLSILSS</sequence>
<name>A0ABQ7XU00_BRANA</name>
<protein>
    <recommendedName>
        <fullName evidence="3">TraB domain-containing protein</fullName>
    </recommendedName>
</protein>
<keyword evidence="2" id="KW-1185">Reference proteome</keyword>
<accession>A0ABQ7XU00</accession>
<dbReference type="CDD" id="cd14726">
    <property type="entry name" value="TraB_PrgY-like"/>
    <property type="match status" value="1"/>
</dbReference>
<dbReference type="EMBL" id="JAGKQM010000019">
    <property type="protein sequence ID" value="KAH0859430.1"/>
    <property type="molecule type" value="Genomic_DNA"/>
</dbReference>
<dbReference type="PANTHER" id="PTHR21530:SF13">
    <property type="entry name" value="TRAB FAMILY PROTEIN"/>
    <property type="match status" value="1"/>
</dbReference>
<dbReference type="Pfam" id="PF01963">
    <property type="entry name" value="TraB_PrgY_gumN"/>
    <property type="match status" value="1"/>
</dbReference>
<comment type="caution">
    <text evidence="1">The sequence shown here is derived from an EMBL/GenBank/DDBJ whole genome shotgun (WGS) entry which is preliminary data.</text>
</comment>
<dbReference type="PANTHER" id="PTHR21530">
    <property type="entry name" value="PHEROMONE SHUTDOWN PROTEIN"/>
    <property type="match status" value="1"/>
</dbReference>
<proteinExistence type="predicted"/>
<reference evidence="1 2" key="1">
    <citation type="submission" date="2021-05" db="EMBL/GenBank/DDBJ databases">
        <title>Genome Assembly of Synthetic Allotetraploid Brassica napus Reveals Homoeologous Exchanges between Subgenomes.</title>
        <authorList>
            <person name="Davis J.T."/>
        </authorList>
    </citation>
    <scope>NUCLEOTIDE SEQUENCE [LARGE SCALE GENOMIC DNA]</scope>
    <source>
        <strain evidence="2">cv. Da-Ae</strain>
        <tissue evidence="1">Seedling</tissue>
    </source>
</reference>
<gene>
    <name evidence="1" type="ORF">HID58_087691</name>
</gene>
<dbReference type="InterPro" id="IPR046345">
    <property type="entry name" value="TraB_PrgY-like"/>
</dbReference>
<evidence type="ECO:0000313" key="2">
    <source>
        <dbReference type="Proteomes" id="UP000824890"/>
    </source>
</evidence>
<evidence type="ECO:0000313" key="1">
    <source>
        <dbReference type="EMBL" id="KAH0859430.1"/>
    </source>
</evidence>